<dbReference type="PANTHER" id="PTHR30055">
    <property type="entry name" value="HTH-TYPE TRANSCRIPTIONAL REGULATOR RUTR"/>
    <property type="match status" value="1"/>
</dbReference>
<evidence type="ECO:0000313" key="5">
    <source>
        <dbReference type="Proteomes" id="UP001059971"/>
    </source>
</evidence>
<dbReference type="PROSITE" id="PS50977">
    <property type="entry name" value="HTH_TETR_2"/>
    <property type="match status" value="1"/>
</dbReference>
<evidence type="ECO:0000259" key="3">
    <source>
        <dbReference type="PROSITE" id="PS50977"/>
    </source>
</evidence>
<dbReference type="SUPFAM" id="SSF48498">
    <property type="entry name" value="Tetracyclin repressor-like, C-terminal domain"/>
    <property type="match status" value="1"/>
</dbReference>
<dbReference type="InterPro" id="IPR036271">
    <property type="entry name" value="Tet_transcr_reg_TetR-rel_C_sf"/>
</dbReference>
<organism evidence="4 5">
    <name type="scientific">Sphingomonas bisphenolicum</name>
    <dbReference type="NCBI Taxonomy" id="296544"/>
    <lineage>
        <taxon>Bacteria</taxon>
        <taxon>Pseudomonadati</taxon>
        <taxon>Pseudomonadota</taxon>
        <taxon>Alphaproteobacteria</taxon>
        <taxon>Sphingomonadales</taxon>
        <taxon>Sphingomonadaceae</taxon>
        <taxon>Sphingomonas</taxon>
    </lineage>
</organism>
<protein>
    <recommendedName>
        <fullName evidence="3">HTH tetR-type domain-containing protein</fullName>
    </recommendedName>
</protein>
<evidence type="ECO:0000256" key="1">
    <source>
        <dbReference type="ARBA" id="ARBA00023125"/>
    </source>
</evidence>
<feature type="domain" description="HTH tetR-type" evidence="3">
    <location>
        <begin position="19"/>
        <end position="79"/>
    </location>
</feature>
<keyword evidence="5" id="KW-1185">Reference proteome</keyword>
<dbReference type="EMBL" id="AP018817">
    <property type="protein sequence ID" value="BBF69717.1"/>
    <property type="molecule type" value="Genomic_DNA"/>
</dbReference>
<evidence type="ECO:0000256" key="2">
    <source>
        <dbReference type="PROSITE-ProRule" id="PRU00335"/>
    </source>
</evidence>
<evidence type="ECO:0000313" key="4">
    <source>
        <dbReference type="EMBL" id="BBF69717.1"/>
    </source>
</evidence>
<proteinExistence type="predicted"/>
<dbReference type="Pfam" id="PF00440">
    <property type="entry name" value="TetR_N"/>
    <property type="match status" value="1"/>
</dbReference>
<dbReference type="InterPro" id="IPR050109">
    <property type="entry name" value="HTH-type_TetR-like_transc_reg"/>
</dbReference>
<accession>A0ABN5WBX2</accession>
<dbReference type="InterPro" id="IPR001647">
    <property type="entry name" value="HTH_TetR"/>
</dbReference>
<dbReference type="InterPro" id="IPR009057">
    <property type="entry name" value="Homeodomain-like_sf"/>
</dbReference>
<name>A0ABN5WBX2_9SPHN</name>
<feature type="DNA-binding region" description="H-T-H motif" evidence="2">
    <location>
        <begin position="42"/>
        <end position="61"/>
    </location>
</feature>
<dbReference type="PANTHER" id="PTHR30055:SF146">
    <property type="entry name" value="HTH-TYPE TRANSCRIPTIONAL DUAL REGULATOR CECR"/>
    <property type="match status" value="1"/>
</dbReference>
<dbReference type="Gene3D" id="1.10.357.10">
    <property type="entry name" value="Tetracycline Repressor, domain 2"/>
    <property type="match status" value="1"/>
</dbReference>
<sequence length="207" mass="23564">MSEIQAKRRAGRPKADEAEQKRQRLIAMALEEFAHMGFRAASLRDIAEKAEVSSRTLYNYYPDKLALFEACLDYSGRQIQPDLPHLEGDLHSRLVTYATEMQRQLFPPLSLQIARLIYREGGDFDELRQISRIQFERYQVMPVVSILEGEGMAEAASHPIATQFVVMALGEWQRRLLLGGEPMTDAEMRAHADLVTTIFLNGIHSTL</sequence>
<reference evidence="4" key="1">
    <citation type="submission" date="2018-07" db="EMBL/GenBank/DDBJ databases">
        <title>Complete genome sequence of Sphingomonas bisphenolicum strain AO1, a bisphenol A degradative bacterium isolated from Japanese farm field.</title>
        <authorList>
            <person name="Murakami M."/>
            <person name="Koh M."/>
            <person name="Koba S."/>
            <person name="Matsumura Y."/>
        </authorList>
    </citation>
    <scope>NUCLEOTIDE SEQUENCE</scope>
    <source>
        <strain evidence="4">AO1</strain>
    </source>
</reference>
<dbReference type="SUPFAM" id="SSF46689">
    <property type="entry name" value="Homeodomain-like"/>
    <property type="match status" value="1"/>
</dbReference>
<dbReference type="Proteomes" id="UP001059971">
    <property type="component" value="Chromosome 1"/>
</dbReference>
<dbReference type="RefSeq" id="WP_261934251.1">
    <property type="nucleotide sequence ID" value="NZ_AP018817.1"/>
</dbReference>
<keyword evidence="1 2" id="KW-0238">DNA-binding</keyword>
<dbReference type="PRINTS" id="PR00455">
    <property type="entry name" value="HTHTETR"/>
</dbReference>
<gene>
    <name evidence="4" type="ORF">SBA_ch1_19170</name>
</gene>